<name>A0A0K1PFR2_9BACT</name>
<evidence type="ECO:0000313" key="4">
    <source>
        <dbReference type="Proteomes" id="UP000055590"/>
    </source>
</evidence>
<dbReference type="EMBL" id="CP012332">
    <property type="protein sequence ID" value="AKU92373.1"/>
    <property type="molecule type" value="Genomic_DNA"/>
</dbReference>
<evidence type="ECO:0000313" key="3">
    <source>
        <dbReference type="EMBL" id="AKU92373.1"/>
    </source>
</evidence>
<protein>
    <submittedName>
        <fullName evidence="3">S-layer protein</fullName>
    </submittedName>
</protein>
<feature type="domain" description="PEGA" evidence="2">
    <location>
        <begin position="203"/>
        <end position="264"/>
    </location>
</feature>
<keyword evidence="4" id="KW-1185">Reference proteome</keyword>
<dbReference type="KEGG" id="vin:AKJ08_2760"/>
<organism evidence="3 4">
    <name type="scientific">Vulgatibacter incomptus</name>
    <dbReference type="NCBI Taxonomy" id="1391653"/>
    <lineage>
        <taxon>Bacteria</taxon>
        <taxon>Pseudomonadati</taxon>
        <taxon>Myxococcota</taxon>
        <taxon>Myxococcia</taxon>
        <taxon>Myxococcales</taxon>
        <taxon>Cystobacterineae</taxon>
        <taxon>Vulgatibacteraceae</taxon>
        <taxon>Vulgatibacter</taxon>
    </lineage>
</organism>
<feature type="chain" id="PRO_5005465475" evidence="1">
    <location>
        <begin position="26"/>
        <end position="538"/>
    </location>
</feature>
<dbReference type="PANTHER" id="PTHR36194:SF1">
    <property type="entry name" value="S-LAYER-LIKE PROTEIN"/>
    <property type="match status" value="1"/>
</dbReference>
<evidence type="ECO:0000256" key="1">
    <source>
        <dbReference type="SAM" id="SignalP"/>
    </source>
</evidence>
<feature type="signal peptide" evidence="1">
    <location>
        <begin position="1"/>
        <end position="25"/>
    </location>
</feature>
<dbReference type="Proteomes" id="UP000055590">
    <property type="component" value="Chromosome"/>
</dbReference>
<evidence type="ECO:0000259" key="2">
    <source>
        <dbReference type="Pfam" id="PF08308"/>
    </source>
</evidence>
<keyword evidence="1" id="KW-0732">Signal</keyword>
<feature type="domain" description="PEGA" evidence="2">
    <location>
        <begin position="278"/>
        <end position="336"/>
    </location>
</feature>
<dbReference type="PANTHER" id="PTHR36194">
    <property type="entry name" value="S-LAYER-LIKE PROTEIN"/>
    <property type="match status" value="1"/>
</dbReference>
<accession>A0A0K1PFR2</accession>
<reference evidence="3 4" key="1">
    <citation type="submission" date="2015-08" db="EMBL/GenBank/DDBJ databases">
        <authorList>
            <person name="Babu N.S."/>
            <person name="Beckwith C.J."/>
            <person name="Beseler K.G."/>
            <person name="Brison A."/>
            <person name="Carone J.V."/>
            <person name="Caskin T.P."/>
            <person name="Diamond M."/>
            <person name="Durham M.E."/>
            <person name="Foxe J.M."/>
            <person name="Go M."/>
            <person name="Henderson B.A."/>
            <person name="Jones I.B."/>
            <person name="McGettigan J.A."/>
            <person name="Micheletti S.J."/>
            <person name="Nasrallah M.E."/>
            <person name="Ortiz D."/>
            <person name="Piller C.R."/>
            <person name="Privatt S.R."/>
            <person name="Schneider S.L."/>
            <person name="Sharp S."/>
            <person name="Smith T.C."/>
            <person name="Stanton J.D."/>
            <person name="Ullery H.E."/>
            <person name="Wilson R.J."/>
            <person name="Serrano M.G."/>
            <person name="Buck G."/>
            <person name="Lee V."/>
            <person name="Wang Y."/>
            <person name="Carvalho R."/>
            <person name="Voegtly L."/>
            <person name="Shi R."/>
            <person name="Duckworth R."/>
            <person name="Johnson A."/>
            <person name="Loviza R."/>
            <person name="Walstead R."/>
            <person name="Shah Z."/>
            <person name="Kiflezghi M."/>
            <person name="Wade K."/>
            <person name="Ball S.L."/>
            <person name="Bradley K.W."/>
            <person name="Asai D.J."/>
            <person name="Bowman C.A."/>
            <person name="Russell D.A."/>
            <person name="Pope W.H."/>
            <person name="Jacobs-Sera D."/>
            <person name="Hendrix R.W."/>
            <person name="Hatfull G.F."/>
        </authorList>
    </citation>
    <scope>NUCLEOTIDE SEQUENCE [LARGE SCALE GENOMIC DNA]</scope>
    <source>
        <strain evidence="3 4">DSM 27710</strain>
    </source>
</reference>
<dbReference type="Pfam" id="PF08308">
    <property type="entry name" value="PEGA"/>
    <property type="match status" value="2"/>
</dbReference>
<sequence length="538" mass="56603">MGKPRDLSMFASVLTALLVASAALAPAEEASSPTEVAPVPVEAVVPEDAAPGAAASLSSEAVPPPAEAVTEKTLWLVRSTYPGQELLVPRVEEAIARLVVGGDGQRELVGSQALPAGPKSGDAAFACAFGERGCVETMGSLAEGAGASRIVLVEVGQDWAGYRCRIASFHAGSTEIATAELESVSLDKALVGAILRVVPVAATLDLRSDPSGAAVLVDGEKVGVTPLSMQVFPGERTVRLELATYEAYETRQTVSANSRVALAPTLAMLPGRLRVVSAGATILVDDVEAGTDEVEVGAAAGRHSVRLVRDDFVPYETRVEVKPGELARVDHALEPTSWGSVTQAMSAAQEDIYSRRVYLTVVYDNARLTGGRFAAQSVHALQTKLDGLQSPSPSGAYVHSLGLEFGAAWRYFGMLWIGGSYFQSANPWTMTLTNGDADSFDGTVMGGTLRLLQPQLRVAIWRVVLGVRGGVLGRLGEVKGAHEDTYFAFVDFAGELQGSLRVHLVEGLYLEGGYGRTWTIVGSIDGTQELRGGVGYAF</sequence>
<dbReference type="OrthoDB" id="5378458at2"/>
<proteinExistence type="predicted"/>
<dbReference type="InterPro" id="IPR013229">
    <property type="entry name" value="PEGA"/>
</dbReference>
<dbReference type="AlphaFoldDB" id="A0A0K1PFR2"/>
<gene>
    <name evidence="3" type="ORF">AKJ08_2760</name>
</gene>